<evidence type="ECO:0000256" key="3">
    <source>
        <dbReference type="ARBA" id="ARBA00023242"/>
    </source>
</evidence>
<dbReference type="InterPro" id="IPR046347">
    <property type="entry name" value="bZIP_sf"/>
</dbReference>
<dbReference type="SMART" id="SM00338">
    <property type="entry name" value="BRLZ"/>
    <property type="match status" value="1"/>
</dbReference>
<keyword evidence="2" id="KW-0238">DNA-binding</keyword>
<name>A0AA86VKL6_9FABA</name>
<dbReference type="Proteomes" id="UP001189624">
    <property type="component" value="Chromosome 8"/>
</dbReference>
<organism evidence="5 6">
    <name type="scientific">Sphenostylis stenocarpa</name>
    <dbReference type="NCBI Taxonomy" id="92480"/>
    <lineage>
        <taxon>Eukaryota</taxon>
        <taxon>Viridiplantae</taxon>
        <taxon>Streptophyta</taxon>
        <taxon>Embryophyta</taxon>
        <taxon>Tracheophyta</taxon>
        <taxon>Spermatophyta</taxon>
        <taxon>Magnoliopsida</taxon>
        <taxon>eudicotyledons</taxon>
        <taxon>Gunneridae</taxon>
        <taxon>Pentapetalae</taxon>
        <taxon>rosids</taxon>
        <taxon>fabids</taxon>
        <taxon>Fabales</taxon>
        <taxon>Fabaceae</taxon>
        <taxon>Papilionoideae</taxon>
        <taxon>50 kb inversion clade</taxon>
        <taxon>NPAAA clade</taxon>
        <taxon>indigoferoid/millettioid clade</taxon>
        <taxon>Phaseoleae</taxon>
        <taxon>Sphenostylis</taxon>
    </lineage>
</organism>
<feature type="domain" description="BZIP" evidence="4">
    <location>
        <begin position="236"/>
        <end position="251"/>
    </location>
</feature>
<dbReference type="Pfam" id="PF00170">
    <property type="entry name" value="bZIP_1"/>
    <property type="match status" value="1"/>
</dbReference>
<dbReference type="PANTHER" id="PTHR22952:SF404">
    <property type="entry name" value="BZIP DOMAIN-CONTAINING PROTEIN"/>
    <property type="match status" value="1"/>
</dbReference>
<gene>
    <name evidence="5" type="ORF">AYBTSS11_LOCUS23817</name>
</gene>
<comment type="subcellular location">
    <subcellularLocation>
        <location evidence="1">Nucleus</location>
    </subcellularLocation>
</comment>
<dbReference type="GO" id="GO:0003677">
    <property type="term" value="F:DNA binding"/>
    <property type="evidence" value="ECO:0007669"/>
    <property type="project" value="UniProtKB-KW"/>
</dbReference>
<dbReference type="SUPFAM" id="SSF57959">
    <property type="entry name" value="Leucine zipper domain"/>
    <property type="match status" value="1"/>
</dbReference>
<evidence type="ECO:0000313" key="5">
    <source>
        <dbReference type="EMBL" id="CAJ1971812.1"/>
    </source>
</evidence>
<reference evidence="5" key="1">
    <citation type="submission" date="2023-10" db="EMBL/GenBank/DDBJ databases">
        <authorList>
            <person name="Domelevo Entfellner J.-B."/>
        </authorList>
    </citation>
    <scope>NUCLEOTIDE SEQUENCE</scope>
</reference>
<keyword evidence="6" id="KW-1185">Reference proteome</keyword>
<evidence type="ECO:0000256" key="1">
    <source>
        <dbReference type="ARBA" id="ARBA00004123"/>
    </source>
</evidence>
<dbReference type="PROSITE" id="PS00036">
    <property type="entry name" value="BZIP_BASIC"/>
    <property type="match status" value="1"/>
</dbReference>
<dbReference type="CDD" id="cd14707">
    <property type="entry name" value="bZIP_plant_BZIP46"/>
    <property type="match status" value="1"/>
</dbReference>
<dbReference type="GO" id="GO:0005634">
    <property type="term" value="C:nucleus"/>
    <property type="evidence" value="ECO:0007669"/>
    <property type="project" value="UniProtKB-SubCell"/>
</dbReference>
<dbReference type="InterPro" id="IPR043452">
    <property type="entry name" value="BZIP46-like"/>
</dbReference>
<evidence type="ECO:0000259" key="4">
    <source>
        <dbReference type="PROSITE" id="PS00036"/>
    </source>
</evidence>
<dbReference type="GO" id="GO:0003700">
    <property type="term" value="F:DNA-binding transcription factor activity"/>
    <property type="evidence" value="ECO:0007669"/>
    <property type="project" value="InterPro"/>
</dbReference>
<dbReference type="EMBL" id="OY731405">
    <property type="protein sequence ID" value="CAJ1971812.1"/>
    <property type="molecule type" value="Genomic_DNA"/>
</dbReference>
<proteinExistence type="predicted"/>
<dbReference type="InterPro" id="IPR004827">
    <property type="entry name" value="bZIP"/>
</dbReference>
<dbReference type="Gramene" id="rna-AYBTSS11_LOCUS23817">
    <property type="protein sequence ID" value="CAJ1971812.1"/>
    <property type="gene ID" value="gene-AYBTSS11_LOCUS23817"/>
</dbReference>
<evidence type="ECO:0000256" key="2">
    <source>
        <dbReference type="ARBA" id="ARBA00023125"/>
    </source>
</evidence>
<dbReference type="Gene3D" id="1.20.5.170">
    <property type="match status" value="1"/>
</dbReference>
<protein>
    <recommendedName>
        <fullName evidence="4">BZIP domain-containing protein</fullName>
    </recommendedName>
</protein>
<evidence type="ECO:0000313" key="6">
    <source>
        <dbReference type="Proteomes" id="UP001189624"/>
    </source>
</evidence>
<keyword evidence="3" id="KW-0539">Nucleus</keyword>
<dbReference type="GO" id="GO:0045893">
    <property type="term" value="P:positive regulation of DNA-templated transcription"/>
    <property type="evidence" value="ECO:0007669"/>
    <property type="project" value="InterPro"/>
</dbReference>
<sequence>MSRRSMGLPPNRAQGSQYPPMVRENSLYNLNFDEVQSQLGNTGKPIHDINLDELHKSVISGESGHLGQDPSSNHHSFLLGNMNVGMHATKANSISETWRESVDQQHMNRSVDTLLKQPSLEEKSLENFLAHGGVINVAYQNINVDTPPLMGMDSVMLPPHLQQQWMPIPSNVHQPHHEPRIIENCHSTSQSFYDSHLGYSDNSVGIPMSPSFSDAKSALDLYKKRKISDEIERRQKRMAKNRESAARSRAKKQEHITRLENEKCRLQKLTSWRKMLKVHSAIHIYFQLNISCGFYVLC</sequence>
<dbReference type="PANTHER" id="PTHR22952">
    <property type="entry name" value="CAMP-RESPONSE ELEMENT BINDING PROTEIN-RELATED"/>
    <property type="match status" value="1"/>
</dbReference>
<dbReference type="AlphaFoldDB" id="A0AA86VKL6"/>
<accession>A0AA86VKL6</accession>